<feature type="domain" description="GGDEF" evidence="4">
    <location>
        <begin position="339"/>
        <end position="472"/>
    </location>
</feature>
<keyword evidence="2" id="KW-0472">Membrane</keyword>
<dbReference type="RefSeq" id="WP_208054785.1">
    <property type="nucleotide sequence ID" value="NZ_JAGEMK010000002.1"/>
</dbReference>
<reference evidence="5" key="1">
    <citation type="submission" date="2021-03" db="EMBL/GenBank/DDBJ databases">
        <title>Actinotalea soli sp. nov., isolated from soil.</title>
        <authorList>
            <person name="Ping W."/>
            <person name="Zhang J."/>
        </authorList>
    </citation>
    <scope>NUCLEOTIDE SEQUENCE</scope>
    <source>
        <strain evidence="5">BY-33</strain>
    </source>
</reference>
<keyword evidence="2" id="KW-0812">Transmembrane</keyword>
<proteinExistence type="predicted"/>
<dbReference type="AlphaFoldDB" id="A0A939LNJ5"/>
<dbReference type="SUPFAM" id="SSF55073">
    <property type="entry name" value="Nucleotide cyclase"/>
    <property type="match status" value="1"/>
</dbReference>
<accession>A0A939LNJ5</accession>
<protein>
    <submittedName>
        <fullName evidence="5">GGDEF domain-containing protein</fullName>
    </submittedName>
</protein>
<dbReference type="PROSITE" id="PS50112">
    <property type="entry name" value="PAS"/>
    <property type="match status" value="1"/>
</dbReference>
<dbReference type="PROSITE" id="PS50887">
    <property type="entry name" value="GGDEF"/>
    <property type="match status" value="1"/>
</dbReference>
<comment type="caution">
    <text evidence="5">The sequence shown here is derived from an EMBL/GenBank/DDBJ whole genome shotgun (WGS) entry which is preliminary data.</text>
</comment>
<keyword evidence="2" id="KW-1133">Transmembrane helix</keyword>
<dbReference type="PANTHER" id="PTHR44757">
    <property type="entry name" value="DIGUANYLATE CYCLASE DGCP"/>
    <property type="match status" value="1"/>
</dbReference>
<dbReference type="InterPro" id="IPR043128">
    <property type="entry name" value="Rev_trsase/Diguanyl_cyclase"/>
</dbReference>
<dbReference type="Gene3D" id="3.30.70.270">
    <property type="match status" value="1"/>
</dbReference>
<dbReference type="SMART" id="SM00091">
    <property type="entry name" value="PAS"/>
    <property type="match status" value="1"/>
</dbReference>
<dbReference type="Pfam" id="PF00990">
    <property type="entry name" value="GGDEF"/>
    <property type="match status" value="1"/>
</dbReference>
<feature type="region of interest" description="Disordered" evidence="1">
    <location>
        <begin position="463"/>
        <end position="503"/>
    </location>
</feature>
<dbReference type="NCBIfam" id="TIGR00254">
    <property type="entry name" value="GGDEF"/>
    <property type="match status" value="1"/>
</dbReference>
<keyword evidence="6" id="KW-1185">Reference proteome</keyword>
<feature type="domain" description="PAS" evidence="3">
    <location>
        <begin position="182"/>
        <end position="252"/>
    </location>
</feature>
<evidence type="ECO:0000256" key="2">
    <source>
        <dbReference type="SAM" id="Phobius"/>
    </source>
</evidence>
<dbReference type="InterPro" id="IPR013656">
    <property type="entry name" value="PAS_4"/>
</dbReference>
<dbReference type="PANTHER" id="PTHR44757:SF2">
    <property type="entry name" value="BIOFILM ARCHITECTURE MAINTENANCE PROTEIN MBAA"/>
    <property type="match status" value="1"/>
</dbReference>
<dbReference type="CDD" id="cd00130">
    <property type="entry name" value="PAS"/>
    <property type="match status" value="1"/>
</dbReference>
<dbReference type="InterPro" id="IPR000160">
    <property type="entry name" value="GGDEF_dom"/>
</dbReference>
<feature type="transmembrane region" description="Helical" evidence="2">
    <location>
        <begin position="117"/>
        <end position="139"/>
    </location>
</feature>
<feature type="transmembrane region" description="Helical" evidence="2">
    <location>
        <begin position="79"/>
        <end position="105"/>
    </location>
</feature>
<feature type="transmembrane region" description="Helical" evidence="2">
    <location>
        <begin position="42"/>
        <end position="59"/>
    </location>
</feature>
<dbReference type="InterPro" id="IPR035965">
    <property type="entry name" value="PAS-like_dom_sf"/>
</dbReference>
<dbReference type="Gene3D" id="3.30.450.20">
    <property type="entry name" value="PAS domain"/>
    <property type="match status" value="1"/>
</dbReference>
<feature type="transmembrane region" description="Helical" evidence="2">
    <location>
        <begin position="12"/>
        <end position="30"/>
    </location>
</feature>
<dbReference type="InterPro" id="IPR052155">
    <property type="entry name" value="Biofilm_reg_signaling"/>
</dbReference>
<evidence type="ECO:0000259" key="4">
    <source>
        <dbReference type="PROSITE" id="PS50887"/>
    </source>
</evidence>
<sequence>MPVRRRLARVPLLLGTLALAGFGYVVFSWLHDRQLVTGDPWVLALLVPLIGLTASAEVHRLIGHGPRDQRAGLRLTVGIAYLAAFCWTAGWSFLLPATALIVAVVHIKRSGSRWWRAAAIITSILTVAGQVGVGLGWLASVVAPVNGHVGAVWLLVLAWLAIANMGRAVAEQERSEDALARTEARLRALMDSSDDVLTVSDRAGRLTYVSPAVERTMGHPGDELLGSALLDMVDTEHREKVAARIAEVVAAGPGTRASADVLVVHATQERRWYEWNLHNLLDDPLVEGLVVDQRDITDRLLQSEALAHAAAHDVLTGLPNRGELMRNLEICLPQVGPGAGIALLFVDLDKFKEINDTLGHAAGDELLVVVARRLRSSLRPHDLLARLGGDEFCVILTEIRDQGEVQGVVERLEVAVCQPVALGAGMAAVGASIGVALAVDEVRDPSALFSEADAAMYEVKRARKAARPGTAPRLVGPGDVLPQQRVAPVPRAAGPRRRDLRSS</sequence>
<evidence type="ECO:0000313" key="6">
    <source>
        <dbReference type="Proteomes" id="UP000664209"/>
    </source>
</evidence>
<feature type="transmembrane region" description="Helical" evidence="2">
    <location>
        <begin position="145"/>
        <end position="165"/>
    </location>
</feature>
<dbReference type="NCBIfam" id="TIGR00229">
    <property type="entry name" value="sensory_box"/>
    <property type="match status" value="1"/>
</dbReference>
<dbReference type="Proteomes" id="UP000664209">
    <property type="component" value="Unassembled WGS sequence"/>
</dbReference>
<dbReference type="SUPFAM" id="SSF55785">
    <property type="entry name" value="PYP-like sensor domain (PAS domain)"/>
    <property type="match status" value="1"/>
</dbReference>
<evidence type="ECO:0000259" key="3">
    <source>
        <dbReference type="PROSITE" id="PS50112"/>
    </source>
</evidence>
<dbReference type="EMBL" id="JAGEMK010000002">
    <property type="protein sequence ID" value="MBO1751096.1"/>
    <property type="molecule type" value="Genomic_DNA"/>
</dbReference>
<evidence type="ECO:0000313" key="5">
    <source>
        <dbReference type="EMBL" id="MBO1751096.1"/>
    </source>
</evidence>
<dbReference type="InterPro" id="IPR000014">
    <property type="entry name" value="PAS"/>
</dbReference>
<evidence type="ECO:0000256" key="1">
    <source>
        <dbReference type="SAM" id="MobiDB-lite"/>
    </source>
</evidence>
<organism evidence="5 6">
    <name type="scientific">Actinotalea soli</name>
    <dbReference type="NCBI Taxonomy" id="2819234"/>
    <lineage>
        <taxon>Bacteria</taxon>
        <taxon>Bacillati</taxon>
        <taxon>Actinomycetota</taxon>
        <taxon>Actinomycetes</taxon>
        <taxon>Micrococcales</taxon>
        <taxon>Cellulomonadaceae</taxon>
        <taxon>Actinotalea</taxon>
    </lineage>
</organism>
<dbReference type="SMART" id="SM00267">
    <property type="entry name" value="GGDEF"/>
    <property type="match status" value="1"/>
</dbReference>
<dbReference type="Pfam" id="PF08448">
    <property type="entry name" value="PAS_4"/>
    <property type="match status" value="1"/>
</dbReference>
<dbReference type="InterPro" id="IPR029787">
    <property type="entry name" value="Nucleotide_cyclase"/>
</dbReference>
<dbReference type="CDD" id="cd01949">
    <property type="entry name" value="GGDEF"/>
    <property type="match status" value="1"/>
</dbReference>
<gene>
    <name evidence="5" type="ORF">J4G33_04690</name>
</gene>
<name>A0A939LNJ5_9CELL</name>